<keyword evidence="2" id="KW-0167">Capsid protein</keyword>
<evidence type="ECO:0000313" key="6">
    <source>
        <dbReference type="EMBL" id="XCA47472.1"/>
    </source>
</evidence>
<dbReference type="PANTHER" id="PTHR36220">
    <property type="entry name" value="UNNAMED PRODUCT"/>
    <property type="match status" value="1"/>
</dbReference>
<feature type="domain" description="Major capsid protein C-terminal" evidence="4">
    <location>
        <begin position="722"/>
        <end position="826"/>
    </location>
</feature>
<accession>A0AAU7YNG5</accession>
<proteinExistence type="predicted"/>
<dbReference type="GO" id="GO:0005198">
    <property type="term" value="F:structural molecule activity"/>
    <property type="evidence" value="ECO:0007669"/>
    <property type="project" value="InterPro"/>
</dbReference>
<evidence type="ECO:0000256" key="3">
    <source>
        <dbReference type="ARBA" id="ARBA00022844"/>
    </source>
</evidence>
<dbReference type="SUPFAM" id="SSF49749">
    <property type="entry name" value="Group II dsDNA viruses VP"/>
    <property type="match status" value="2"/>
</dbReference>
<dbReference type="SUPFAM" id="SSF50965">
    <property type="entry name" value="Galactose oxidase, central domain"/>
    <property type="match status" value="1"/>
</dbReference>
<dbReference type="Gene3D" id="2.70.9.20">
    <property type="entry name" value="Major capsid protein Vp54"/>
    <property type="match status" value="1"/>
</dbReference>
<sequence length="829" mass="89623">MAGRLRLAVTGIQDQWLTGEPKISYFSSIYKRHTRFSTEAVGIPLTGNVSLGGNAIARIPNNVGDLLRSVILKLTLGTLPMPSTLPGDLYNASPSTSVIQYVDLVIGGQTVQRLTGDYIDMYNQLHSNKDDANTTLYYMNGHNNQLQIISGAGGSGPKTFYLNLPFYFFRNPSLAIPICAITRQLIEIHVKFKNVDDDVTFRYEEVNGNMVRTKTNIGSIVEASVIADFYFITRDEINFLLTRPMEYVITQQQLSTMQFKPNESKKSALLKFTNPVKELLFLAKEETGPNATRSTTIIPDSFSQLGNDIDGTTSFGNAGQSVSVSSNGSRLAVGIRSGGSSSQGIVRVFDWDGTSWTQVGSDIVGLVSGDNFGRAVSLSSDGARVAIGAPFADPASNIGYFNSGQVTVYELSGSTWVQMGSVFSGTFNNERLGTSVSLNSDGTKLAFGATHDGNRGRAEVHSWSGTSWTQDAGGVWLAGDAVGNEYGTSVSLSSDGTRLAVGAAAHDTGGYVRVYEFSGNAWSPLGSTINGEGITDRFGFSVSLSSDGTRFAAGGIGNTANSGHVRVYEWTWLAYAGSYDWTQVGSDIDSESSADNFGYSVSLNSDGTRLAAGAIFNNSNRGHTRVFDWSVVTGGLSSTWNQIGSDIDGEASNDYSGHSVSLSSDGLRLAIGAPNNADGGNLAGHVRVYRMDAELAFPEDRLLDTTSSDQEFSGHVMGKRSDYRFVKNIKFECNGKTMFDHTGKYLAYEQSLIHHTGCPDAGYEFYMYSFAMKPELYYPTGQLNMSRIIHKKLDVELDEVSTTRNINLSIYALNYNVLHVEGGLAGLKF</sequence>
<dbReference type="Pfam" id="PF16903">
    <property type="entry name" value="Capsid_N"/>
    <property type="match status" value="1"/>
</dbReference>
<protein>
    <submittedName>
        <fullName evidence="6">Uncharacterized protein</fullName>
    </submittedName>
</protein>
<dbReference type="Pfam" id="PF04451">
    <property type="entry name" value="Capsid_NCLDV"/>
    <property type="match status" value="1"/>
</dbReference>
<dbReference type="InterPro" id="IPR007542">
    <property type="entry name" value="MCP_C"/>
</dbReference>
<comment type="subcellular location">
    <subcellularLocation>
        <location evidence="1">Virion</location>
    </subcellularLocation>
</comment>
<dbReference type="PANTHER" id="PTHR36220:SF1">
    <property type="entry name" value="GAMMA TUBULIN COMPLEX COMPONENT C-TERMINAL DOMAIN-CONTAINING PROTEIN"/>
    <property type="match status" value="1"/>
</dbReference>
<dbReference type="Gene3D" id="2.70.9.10">
    <property type="entry name" value="Adenovirus Type 2 Hexon, domain 4"/>
    <property type="match status" value="1"/>
</dbReference>
<dbReference type="GO" id="GO:0019028">
    <property type="term" value="C:viral capsid"/>
    <property type="evidence" value="ECO:0007669"/>
    <property type="project" value="UniProtKB-KW"/>
</dbReference>
<organism evidence="6">
    <name type="scientific">Micromonas commoda virus</name>
    <dbReference type="NCBI Taxonomy" id="3057169"/>
    <lineage>
        <taxon>Viruses</taxon>
        <taxon>Varidnaviria</taxon>
        <taxon>Bamfordvirae</taxon>
        <taxon>Nucleocytoviricota</taxon>
        <taxon>Megaviricetes</taxon>
        <taxon>Algavirales</taxon>
        <taxon>Phycodnaviridae</taxon>
    </lineage>
</organism>
<evidence type="ECO:0000259" key="5">
    <source>
        <dbReference type="Pfam" id="PF16903"/>
    </source>
</evidence>
<dbReference type="InterPro" id="IPR038519">
    <property type="entry name" value="MCP_C_sf"/>
</dbReference>
<name>A0AAU7YNG5_9PHYC</name>
<dbReference type="InterPro" id="IPR031654">
    <property type="entry name" value="Capsid_N"/>
</dbReference>
<feature type="domain" description="Major capsid protein N-terminal" evidence="5">
    <location>
        <begin position="24"/>
        <end position="202"/>
    </location>
</feature>
<dbReference type="InterPro" id="IPR016112">
    <property type="entry name" value="VP_dsDNA_II"/>
</dbReference>
<reference evidence="6" key="1">
    <citation type="submission" date="2024-06" db="EMBL/GenBank/DDBJ databases">
        <title>Evidence of context-dependent and transient costs of resisting viral infection in isolates of the marine microalga Micromonas sp. (class Mamiellophyceae).</title>
        <authorList>
            <person name="Bedi de Silva A."/>
            <person name="Schvarcz C.R."/>
            <person name="Steward G.R."/>
            <person name="Edwards K.F."/>
        </authorList>
    </citation>
    <scope>NUCLEOTIDE SEQUENCE</scope>
    <source>
        <strain evidence="6">McV-KB2</strain>
    </source>
</reference>
<dbReference type="InterPro" id="IPR011043">
    <property type="entry name" value="Gal_Oxase/kelch_b-propeller"/>
</dbReference>
<keyword evidence="3" id="KW-0946">Virion</keyword>
<evidence type="ECO:0000256" key="1">
    <source>
        <dbReference type="ARBA" id="ARBA00004328"/>
    </source>
</evidence>
<dbReference type="EMBL" id="PP911589">
    <property type="protein sequence ID" value="XCA47472.1"/>
    <property type="molecule type" value="Genomic_DNA"/>
</dbReference>
<evidence type="ECO:0000259" key="4">
    <source>
        <dbReference type="Pfam" id="PF04451"/>
    </source>
</evidence>
<evidence type="ECO:0000256" key="2">
    <source>
        <dbReference type="ARBA" id="ARBA00022561"/>
    </source>
</evidence>